<evidence type="ECO:0000256" key="3">
    <source>
        <dbReference type="ARBA" id="ARBA00022741"/>
    </source>
</evidence>
<dbReference type="GO" id="GO:0006261">
    <property type="term" value="P:DNA-templated DNA replication"/>
    <property type="evidence" value="ECO:0007669"/>
    <property type="project" value="TreeGrafter"/>
</dbReference>
<reference evidence="7 8" key="2">
    <citation type="submission" date="2024-05" db="EMBL/GenBank/DDBJ databases">
        <authorList>
            <person name="Chen Y."/>
            <person name="Shah S."/>
            <person name="Dougan E. K."/>
            <person name="Thang M."/>
            <person name="Chan C."/>
        </authorList>
    </citation>
    <scope>NUCLEOTIDE SEQUENCE [LARGE SCALE GENOMIC DNA]</scope>
</reference>
<keyword evidence="3" id="KW-0547">Nucleotide-binding</keyword>
<dbReference type="EMBL" id="CAMXCT020006810">
    <property type="protein sequence ID" value="CAL1173792.1"/>
    <property type="molecule type" value="Genomic_DNA"/>
</dbReference>
<dbReference type="GO" id="GO:0005524">
    <property type="term" value="F:ATP binding"/>
    <property type="evidence" value="ECO:0007669"/>
    <property type="project" value="UniProtKB-KW"/>
</dbReference>
<protein>
    <submittedName>
        <fullName evidence="7">Replication factor C subunit 2</fullName>
    </submittedName>
</protein>
<dbReference type="EMBL" id="CAMXCT030006810">
    <property type="protein sequence ID" value="CAL4807729.1"/>
    <property type="molecule type" value="Genomic_DNA"/>
</dbReference>
<keyword evidence="8" id="KW-1185">Reference proteome</keyword>
<dbReference type="InterPro" id="IPR003593">
    <property type="entry name" value="AAA+_ATPase"/>
</dbReference>
<dbReference type="GO" id="GO:0006281">
    <property type="term" value="P:DNA repair"/>
    <property type="evidence" value="ECO:0007669"/>
    <property type="project" value="TreeGrafter"/>
</dbReference>
<dbReference type="InterPro" id="IPR050238">
    <property type="entry name" value="DNA_Rep/Repair_Clamp_Loader"/>
</dbReference>
<dbReference type="CDD" id="cd00009">
    <property type="entry name" value="AAA"/>
    <property type="match status" value="1"/>
</dbReference>
<comment type="caution">
    <text evidence="6">The sequence shown here is derived from an EMBL/GenBank/DDBJ whole genome shotgun (WGS) entry which is preliminary data.</text>
</comment>
<dbReference type="GO" id="GO:0003689">
    <property type="term" value="F:DNA clamp loader activity"/>
    <property type="evidence" value="ECO:0007669"/>
    <property type="project" value="TreeGrafter"/>
</dbReference>
<dbReference type="SUPFAM" id="SSF48019">
    <property type="entry name" value="post-AAA+ oligomerization domain-like"/>
    <property type="match status" value="1"/>
</dbReference>
<name>A0A9P1GTC0_9DINO</name>
<dbReference type="InterPro" id="IPR013748">
    <property type="entry name" value="Rep_factorC_C"/>
</dbReference>
<dbReference type="InterPro" id="IPR008921">
    <property type="entry name" value="DNA_pol3_clamp-load_cplx_C"/>
</dbReference>
<dbReference type="Proteomes" id="UP001152797">
    <property type="component" value="Unassembled WGS sequence"/>
</dbReference>
<dbReference type="PANTHER" id="PTHR11669">
    <property type="entry name" value="REPLICATION FACTOR C / DNA POLYMERASE III GAMMA-TAU SUBUNIT"/>
    <property type="match status" value="1"/>
</dbReference>
<comment type="similarity">
    <text evidence="1">Belongs to the activator 1 small subunits family.</text>
</comment>
<dbReference type="AlphaFoldDB" id="A0A9P1GTC0"/>
<evidence type="ECO:0000313" key="8">
    <source>
        <dbReference type="Proteomes" id="UP001152797"/>
    </source>
</evidence>
<keyword evidence="2" id="KW-0235">DNA replication</keyword>
<proteinExistence type="inferred from homology"/>
<dbReference type="OrthoDB" id="4199794at2759"/>
<dbReference type="GO" id="GO:0003677">
    <property type="term" value="F:DNA binding"/>
    <property type="evidence" value="ECO:0007669"/>
    <property type="project" value="InterPro"/>
</dbReference>
<evidence type="ECO:0000259" key="5">
    <source>
        <dbReference type="SMART" id="SM00382"/>
    </source>
</evidence>
<accession>A0A9P1GTC0</accession>
<organism evidence="6">
    <name type="scientific">Cladocopium goreaui</name>
    <dbReference type="NCBI Taxonomy" id="2562237"/>
    <lineage>
        <taxon>Eukaryota</taxon>
        <taxon>Sar</taxon>
        <taxon>Alveolata</taxon>
        <taxon>Dinophyceae</taxon>
        <taxon>Suessiales</taxon>
        <taxon>Symbiodiniaceae</taxon>
        <taxon>Cladocopium</taxon>
    </lineage>
</organism>
<dbReference type="CDD" id="cd18140">
    <property type="entry name" value="HLD_clamp_RFC"/>
    <property type="match status" value="1"/>
</dbReference>
<gene>
    <name evidence="6" type="ORF">C1SCF055_LOCUS44836</name>
</gene>
<evidence type="ECO:0000256" key="1">
    <source>
        <dbReference type="ARBA" id="ARBA00005378"/>
    </source>
</evidence>
<dbReference type="PANTHER" id="PTHR11669:SF5">
    <property type="entry name" value="REPLICATION FACTOR C SUBUNIT 2"/>
    <property type="match status" value="1"/>
</dbReference>
<dbReference type="Gene3D" id="1.20.272.10">
    <property type="match status" value="1"/>
</dbReference>
<dbReference type="GO" id="GO:0005634">
    <property type="term" value="C:nucleus"/>
    <property type="evidence" value="ECO:0007669"/>
    <property type="project" value="TreeGrafter"/>
</dbReference>
<dbReference type="Pfam" id="PF08542">
    <property type="entry name" value="Rep_fac_C"/>
    <property type="match status" value="1"/>
</dbReference>
<evidence type="ECO:0000256" key="2">
    <source>
        <dbReference type="ARBA" id="ARBA00022705"/>
    </source>
</evidence>
<evidence type="ECO:0000313" key="6">
    <source>
        <dbReference type="EMBL" id="CAI4020417.1"/>
    </source>
</evidence>
<keyword evidence="4" id="KW-0067">ATP-binding</keyword>
<evidence type="ECO:0000313" key="7">
    <source>
        <dbReference type="EMBL" id="CAL4807729.1"/>
    </source>
</evidence>
<dbReference type="NCBIfam" id="NF001679">
    <property type="entry name" value="PRK00440.1"/>
    <property type="match status" value="1"/>
</dbReference>
<dbReference type="InterPro" id="IPR027417">
    <property type="entry name" value="P-loop_NTPase"/>
</dbReference>
<dbReference type="InterPro" id="IPR003959">
    <property type="entry name" value="ATPase_AAA_core"/>
</dbReference>
<dbReference type="InterPro" id="IPR047854">
    <property type="entry name" value="RFC_lid"/>
</dbReference>
<dbReference type="GO" id="GO:0005663">
    <property type="term" value="C:DNA replication factor C complex"/>
    <property type="evidence" value="ECO:0007669"/>
    <property type="project" value="TreeGrafter"/>
</dbReference>
<evidence type="ECO:0000256" key="4">
    <source>
        <dbReference type="ARBA" id="ARBA00022840"/>
    </source>
</evidence>
<sequence length="321" mass="35706">MPDIWLEKYRPIKFEDVVGNTGAVTILRSHAAAGTFPHLLLTGPPGCGKTTVVHCLAREHLGSFYEQGCIELNASDDRGIDVVREKIKGFAQQKVSLPEGKLKVIILDEADSMTQAAQQAMRRTMEIYSQTTRFALACNISSKIIEPIQSRCAILRFGRISDEDMMQRLKLVLEKETAPYDQSGLEALIFAAEGDMRNALNGAQSTFNAFGEINRNTVFRMNDQPQPEKIKGCLEASLKKDMKGTFAPMHEIWHQGYSATDIISTFSRVAKQIDAPEHVKLEWLKEIGLTHARVTAGAQNLLQLDAMVAKILMVSERGPIF</sequence>
<dbReference type="SUPFAM" id="SSF52540">
    <property type="entry name" value="P-loop containing nucleoside triphosphate hydrolases"/>
    <property type="match status" value="1"/>
</dbReference>
<dbReference type="Gene3D" id="1.10.8.60">
    <property type="match status" value="1"/>
</dbReference>
<dbReference type="GO" id="GO:0016887">
    <property type="term" value="F:ATP hydrolysis activity"/>
    <property type="evidence" value="ECO:0007669"/>
    <property type="project" value="InterPro"/>
</dbReference>
<dbReference type="SMART" id="SM00382">
    <property type="entry name" value="AAA"/>
    <property type="match status" value="1"/>
</dbReference>
<feature type="domain" description="AAA+ ATPase" evidence="5">
    <location>
        <begin position="35"/>
        <end position="161"/>
    </location>
</feature>
<dbReference type="Pfam" id="PF00004">
    <property type="entry name" value="AAA"/>
    <property type="match status" value="1"/>
</dbReference>
<reference evidence="6" key="1">
    <citation type="submission" date="2022-10" db="EMBL/GenBank/DDBJ databases">
        <authorList>
            <person name="Chen Y."/>
            <person name="Dougan E. K."/>
            <person name="Chan C."/>
            <person name="Rhodes N."/>
            <person name="Thang M."/>
        </authorList>
    </citation>
    <scope>NUCLEOTIDE SEQUENCE</scope>
</reference>
<dbReference type="FunFam" id="1.10.8.60:FF:000012">
    <property type="entry name" value="Replication factor C subunit 4"/>
    <property type="match status" value="1"/>
</dbReference>
<dbReference type="EMBL" id="CAMXCT010006810">
    <property type="protein sequence ID" value="CAI4020417.1"/>
    <property type="molecule type" value="Genomic_DNA"/>
</dbReference>
<dbReference type="Gene3D" id="3.40.50.300">
    <property type="entry name" value="P-loop containing nucleotide triphosphate hydrolases"/>
    <property type="match status" value="1"/>
</dbReference>